<dbReference type="InterPro" id="IPR036291">
    <property type="entry name" value="NAD(P)-bd_dom_sf"/>
</dbReference>
<dbReference type="InterPro" id="IPR016040">
    <property type="entry name" value="NAD(P)-bd_dom"/>
</dbReference>
<dbReference type="GO" id="GO:0042351">
    <property type="term" value="P:'de novo' GDP-L-fucose biosynthetic process"/>
    <property type="evidence" value="ECO:0007669"/>
    <property type="project" value="TreeGrafter"/>
</dbReference>
<reference evidence="9" key="1">
    <citation type="submission" date="2017-09" db="EMBL/GenBank/DDBJ databases">
        <title>Depth-based differentiation of microbial function through sediment-hosted aquifers and enrichment of novel symbionts in the deep terrestrial subsurface.</title>
        <authorList>
            <person name="Probst A.J."/>
            <person name="Ladd B."/>
            <person name="Jarett J.K."/>
            <person name="Geller-Mcgrath D.E."/>
            <person name="Sieber C.M.K."/>
            <person name="Emerson J.B."/>
            <person name="Anantharaman K."/>
            <person name="Thomas B.C."/>
            <person name="Malmstrom R."/>
            <person name="Stieglmeier M."/>
            <person name="Klingl A."/>
            <person name="Woyke T."/>
            <person name="Ryan C.M."/>
            <person name="Banfield J.F."/>
        </authorList>
    </citation>
    <scope>NUCLEOTIDE SEQUENCE [LARGE SCALE GENOMIC DNA]</scope>
</reference>
<comment type="function">
    <text evidence="6">Catalyzes the conversion of GDP-D-mannose to GDP-4-dehydro-6-deoxy-D-mannose.</text>
</comment>
<comment type="similarity">
    <text evidence="3">Belongs to the NAD(P)-dependent epimerase/dehydratase family. GDP-mannose 4,6-dehydratase subfamily.</text>
</comment>
<dbReference type="FunFam" id="3.40.50.720:FF:000924">
    <property type="entry name" value="GDP-mannose 4,6 dehydratase"/>
    <property type="match status" value="1"/>
</dbReference>
<evidence type="ECO:0000256" key="6">
    <source>
        <dbReference type="ARBA" id="ARBA00059383"/>
    </source>
</evidence>
<evidence type="ECO:0000256" key="2">
    <source>
        <dbReference type="ARBA" id="ARBA00001937"/>
    </source>
</evidence>
<dbReference type="Gene3D" id="3.40.50.720">
    <property type="entry name" value="NAD(P)-binding Rossmann-like Domain"/>
    <property type="match status" value="1"/>
</dbReference>
<evidence type="ECO:0000256" key="5">
    <source>
        <dbReference type="ARBA" id="ARBA00023239"/>
    </source>
</evidence>
<evidence type="ECO:0000313" key="8">
    <source>
        <dbReference type="EMBL" id="PJC49515.1"/>
    </source>
</evidence>
<gene>
    <name evidence="8" type="ORF">CO033_01110</name>
</gene>
<comment type="caution">
    <text evidence="8">The sequence shown here is derived from an EMBL/GenBank/DDBJ whole genome shotgun (WGS) entry which is preliminary data.</text>
</comment>
<dbReference type="PANTHER" id="PTHR43715:SF1">
    <property type="entry name" value="GDP-MANNOSE 4,6 DEHYDRATASE"/>
    <property type="match status" value="1"/>
</dbReference>
<keyword evidence="5" id="KW-0456">Lyase</keyword>
<evidence type="ECO:0000256" key="1">
    <source>
        <dbReference type="ARBA" id="ARBA00000188"/>
    </source>
</evidence>
<dbReference type="Pfam" id="PF16363">
    <property type="entry name" value="GDP_Man_Dehyd"/>
    <property type="match status" value="1"/>
</dbReference>
<dbReference type="InterPro" id="IPR006368">
    <property type="entry name" value="GDP_Man_deHydtase"/>
</dbReference>
<protein>
    <recommendedName>
        <fullName evidence="4">GDP-mannose 4,6-dehydratase</fullName>
        <ecNumber evidence="4">4.2.1.47</ecNumber>
    </recommendedName>
</protein>
<proteinExistence type="inferred from homology"/>
<dbReference type="EMBL" id="PFRK01000017">
    <property type="protein sequence ID" value="PJC49515.1"/>
    <property type="molecule type" value="Genomic_DNA"/>
</dbReference>
<dbReference type="Proteomes" id="UP000231300">
    <property type="component" value="Unassembled WGS sequence"/>
</dbReference>
<evidence type="ECO:0000259" key="7">
    <source>
        <dbReference type="Pfam" id="PF16363"/>
    </source>
</evidence>
<comment type="catalytic activity">
    <reaction evidence="1">
        <text>GDP-alpha-D-mannose = GDP-4-dehydro-alpha-D-rhamnose + H2O</text>
        <dbReference type="Rhea" id="RHEA:23820"/>
        <dbReference type="ChEBI" id="CHEBI:15377"/>
        <dbReference type="ChEBI" id="CHEBI:57527"/>
        <dbReference type="ChEBI" id="CHEBI:57964"/>
        <dbReference type="EC" id="4.2.1.47"/>
    </reaction>
</comment>
<dbReference type="PANTHER" id="PTHR43715">
    <property type="entry name" value="GDP-MANNOSE 4,6-DEHYDRATASE"/>
    <property type="match status" value="1"/>
</dbReference>
<organism evidence="8 9">
    <name type="scientific">Candidatus Nomurabacteria bacterium CG_4_9_14_0_2_um_filter_32_10</name>
    <dbReference type="NCBI Taxonomy" id="1974729"/>
    <lineage>
        <taxon>Bacteria</taxon>
        <taxon>Candidatus Nomuraibacteriota</taxon>
    </lineage>
</organism>
<name>A0A2J0N6M5_9BACT</name>
<feature type="domain" description="NAD(P)-binding" evidence="7">
    <location>
        <begin position="9"/>
        <end position="332"/>
    </location>
</feature>
<dbReference type="SUPFAM" id="SSF51735">
    <property type="entry name" value="NAD(P)-binding Rossmann-fold domains"/>
    <property type="match status" value="1"/>
</dbReference>
<dbReference type="CDD" id="cd05260">
    <property type="entry name" value="GDP_MD_SDR_e"/>
    <property type="match status" value="1"/>
</dbReference>
<dbReference type="AlphaFoldDB" id="A0A2J0N6M5"/>
<comment type="cofactor">
    <cofactor evidence="2">
        <name>NADP(+)</name>
        <dbReference type="ChEBI" id="CHEBI:58349"/>
    </cofactor>
</comment>
<evidence type="ECO:0000313" key="9">
    <source>
        <dbReference type="Proteomes" id="UP000231300"/>
    </source>
</evidence>
<dbReference type="GO" id="GO:0008446">
    <property type="term" value="F:GDP-mannose 4,6-dehydratase activity"/>
    <property type="evidence" value="ECO:0007669"/>
    <property type="project" value="UniProtKB-EC"/>
</dbReference>
<sequence>MPKYQKRALITGIAGQDGSYLAELLVKKNYKVFGLVRSFKKDSLLNIEKLYKNKKIILIKGDLGNLKSIKKAIRISRPDEIYNLAAQSNEAKSFKLLKETNKINYTGFGYLVDEAMKFNSKVKIFQAGSSRIFSKTKLFQNEETSFNTTSPYGKAKLKAHNKYVMRYRKKHNLFICSGIFFNHISPRSKESFVARIITKSMVKIKLGLLDNFELGNINSSRDWGYAPEYMEAAWKMLQQKTPQDFVIATGETHSVREFIEEVCKILNIDIKWSGKGLNEKGIDKKTGSIIIEINPKYFRPNEVSSLCGDSSRARKILNWKPKCNFKELVRIMVEADFKKEKNN</sequence>
<dbReference type="Gene3D" id="3.90.25.10">
    <property type="entry name" value="UDP-galactose 4-epimerase, domain 1"/>
    <property type="match status" value="1"/>
</dbReference>
<evidence type="ECO:0000256" key="4">
    <source>
        <dbReference type="ARBA" id="ARBA00011989"/>
    </source>
</evidence>
<evidence type="ECO:0000256" key="3">
    <source>
        <dbReference type="ARBA" id="ARBA00009263"/>
    </source>
</evidence>
<dbReference type="EC" id="4.2.1.47" evidence="4"/>
<accession>A0A2J0N6M5</accession>